<dbReference type="Proteomes" id="UP000267249">
    <property type="component" value="Chromosome"/>
</dbReference>
<keyword evidence="1" id="KW-0472">Membrane</keyword>
<protein>
    <submittedName>
        <fullName evidence="2">Uncharacterized protein</fullName>
    </submittedName>
</protein>
<keyword evidence="1" id="KW-1133">Transmembrane helix</keyword>
<dbReference type="PANTHER" id="PTHR47380">
    <property type="entry name" value="OS02G0533000 PROTEIN"/>
    <property type="match status" value="1"/>
</dbReference>
<feature type="transmembrane region" description="Helical" evidence="1">
    <location>
        <begin position="88"/>
        <end position="119"/>
    </location>
</feature>
<feature type="transmembrane region" description="Helical" evidence="1">
    <location>
        <begin position="284"/>
        <end position="307"/>
    </location>
</feature>
<feature type="transmembrane region" description="Helical" evidence="1">
    <location>
        <begin position="327"/>
        <end position="345"/>
    </location>
</feature>
<dbReference type="EMBL" id="CP030139">
    <property type="protein sequence ID" value="AZB73102.1"/>
    <property type="molecule type" value="Genomic_DNA"/>
</dbReference>
<organism evidence="2 3">
    <name type="scientific">Synechococcus elongatus PCC 11801</name>
    <dbReference type="NCBI Taxonomy" id="2219813"/>
    <lineage>
        <taxon>Bacteria</taxon>
        <taxon>Bacillati</taxon>
        <taxon>Cyanobacteriota</taxon>
        <taxon>Cyanophyceae</taxon>
        <taxon>Synechococcales</taxon>
        <taxon>Synechococcaceae</taxon>
        <taxon>Synechococcus</taxon>
    </lineage>
</organism>
<evidence type="ECO:0000313" key="3">
    <source>
        <dbReference type="Proteomes" id="UP000267249"/>
    </source>
</evidence>
<evidence type="ECO:0000313" key="2">
    <source>
        <dbReference type="EMBL" id="AZB73102.1"/>
    </source>
</evidence>
<dbReference type="RefSeq" id="WP_208673556.1">
    <property type="nucleotide sequence ID" value="NZ_CP030139.2"/>
</dbReference>
<dbReference type="PANTHER" id="PTHR47380:SF4">
    <property type="entry name" value="OS02G0533000 PROTEIN"/>
    <property type="match status" value="1"/>
</dbReference>
<accession>A0AAN1UUZ9</accession>
<reference evidence="2 3" key="1">
    <citation type="journal article" date="2018" name="Sci. Rep.">
        <title>Genome Features and Biochemical Characteristics of a Robust, Fast Growing and Naturally Transformable Cyanobacterium Synechococcus elongatus PCC 11801 Isolated from India.</title>
        <authorList>
            <person name="Jaiswal D."/>
            <person name="Sengupta A."/>
            <person name="Sohoni S."/>
            <person name="Sengupta S."/>
            <person name="Phadnavis A.G."/>
            <person name="Pakrasi H.B."/>
            <person name="Wangikar P.P."/>
        </authorList>
    </citation>
    <scope>NUCLEOTIDE SEQUENCE [LARGE SCALE GENOMIC DNA]</scope>
    <source>
        <strain evidence="2 3">PCC 11801</strain>
    </source>
</reference>
<gene>
    <name evidence="2" type="ORF">DOP62_10595</name>
</gene>
<dbReference type="AlphaFoldDB" id="A0AAN1UUZ9"/>
<name>A0AAN1UUZ9_SYNEL</name>
<dbReference type="InterPro" id="IPR044200">
    <property type="entry name" value="At5g03900-like"/>
</dbReference>
<keyword evidence="1" id="KW-0812">Transmembrane</keyword>
<sequence>MESIQPLVQAIEHLGYRVTVGDVAAQAGMRVALVEHQLLQLAAASQASLQVSDRGDLVFQFPHNLQQRLRRQSWQQQLQLLGQQLWRILFYLVRISFGLGLLLSIGLFIVAIIAILLALSDSDISVGGGGDAGSSDVGSTGDRWGGDWWLWLTFDGPSGSQTEPHSLSFLEAIFSFLFGDGDPNRDREQQRWQLMGACIRRQQGAVIAEQLQPYLDRPLDSSESDLLPVLVRFDGHPRVSDSGQLVYQFPALQVTAAESDGRSRVVRSLQERLWSFSQASRGQIIGVIALGGVNLLLAALFGGLLLLPSVASLGGVVALVAGLYDFLLIYAIGFLAVPAVRWFWIQRQNQAIRCRNRDRQRWADSLRKPSAALRKKLEQLAPWQAQAKIEADNLIYSSDRDLLEQELAQDSAIAAEWQQRLMQTDPEDS</sequence>
<proteinExistence type="predicted"/>
<evidence type="ECO:0000256" key="1">
    <source>
        <dbReference type="SAM" id="Phobius"/>
    </source>
</evidence>